<dbReference type="OrthoDB" id="192161at2759"/>
<feature type="region of interest" description="Disordered" evidence="1">
    <location>
        <begin position="220"/>
        <end position="280"/>
    </location>
</feature>
<dbReference type="Proteomes" id="UP001165065">
    <property type="component" value="Unassembled WGS sequence"/>
</dbReference>
<feature type="compositionally biased region" description="Basic and acidic residues" evidence="1">
    <location>
        <begin position="235"/>
        <end position="248"/>
    </location>
</feature>
<proteinExistence type="predicted"/>
<evidence type="ECO:0000313" key="2">
    <source>
        <dbReference type="EMBL" id="GMI23702.1"/>
    </source>
</evidence>
<evidence type="ECO:0000256" key="1">
    <source>
        <dbReference type="SAM" id="MobiDB-lite"/>
    </source>
</evidence>
<dbReference type="EMBL" id="BRYA01000573">
    <property type="protein sequence ID" value="GMI23702.1"/>
    <property type="molecule type" value="Genomic_DNA"/>
</dbReference>
<accession>A0A9W7L1Y8</accession>
<feature type="compositionally biased region" description="Acidic residues" evidence="1">
    <location>
        <begin position="254"/>
        <end position="263"/>
    </location>
</feature>
<name>A0A9W7L1Y8_9STRA</name>
<gene>
    <name evidence="2" type="ORF">TrCOL_g3173</name>
</gene>
<reference evidence="3" key="1">
    <citation type="journal article" date="2023" name="Commun. Biol.">
        <title>Genome analysis of Parmales, the sister group of diatoms, reveals the evolutionary specialization of diatoms from phago-mixotrophs to photoautotrophs.</title>
        <authorList>
            <person name="Ban H."/>
            <person name="Sato S."/>
            <person name="Yoshikawa S."/>
            <person name="Yamada K."/>
            <person name="Nakamura Y."/>
            <person name="Ichinomiya M."/>
            <person name="Sato N."/>
            <person name="Blanc-Mathieu R."/>
            <person name="Endo H."/>
            <person name="Kuwata A."/>
            <person name="Ogata H."/>
        </authorList>
    </citation>
    <scope>NUCLEOTIDE SEQUENCE [LARGE SCALE GENOMIC DNA]</scope>
</reference>
<organism evidence="2 3">
    <name type="scientific">Triparma columacea</name>
    <dbReference type="NCBI Taxonomy" id="722753"/>
    <lineage>
        <taxon>Eukaryota</taxon>
        <taxon>Sar</taxon>
        <taxon>Stramenopiles</taxon>
        <taxon>Ochrophyta</taxon>
        <taxon>Bolidophyceae</taxon>
        <taxon>Parmales</taxon>
        <taxon>Triparmaceae</taxon>
        <taxon>Triparma</taxon>
    </lineage>
</organism>
<evidence type="ECO:0000313" key="3">
    <source>
        <dbReference type="Proteomes" id="UP001165065"/>
    </source>
</evidence>
<protein>
    <submittedName>
        <fullName evidence="2">Uncharacterized protein</fullName>
    </submittedName>
</protein>
<keyword evidence="3" id="KW-1185">Reference proteome</keyword>
<sequence>MDIAKQFMGEIDHEMPGDASDPDEETVMVDSTCAPTSTPPLKEILLDRHWVFEEVLWIKGSSTNMSRTELQETVADAKGVDLDRVMVCFFDEDELSHPVVYEKLGAAGAPTGDVVTVWCTKYRPAAFRRYSRKWVKIKKRMDSLPARWYLVTAIRKDALLDDERDQHLSAEEVVEKIPEKTAEEILEETCWLPPSFDYRKKKSLKEQYSVNNAEYAEEKEKKRKEVQRQTRMTKMKAEKELREAKEQAALELAAEGEGEGEEKGEEKDGDPPDVSGLKVS</sequence>
<comment type="caution">
    <text evidence="2">The sequence shown here is derived from an EMBL/GenBank/DDBJ whole genome shotgun (WGS) entry which is preliminary data.</text>
</comment>
<dbReference type="AlphaFoldDB" id="A0A9W7L1Y8"/>